<keyword evidence="4" id="KW-1185">Reference proteome</keyword>
<reference evidence="3" key="2">
    <citation type="submission" date="2023-01" db="EMBL/GenBank/DDBJ databases">
        <authorList>
            <person name="Sun Q."/>
            <person name="Evtushenko L."/>
        </authorList>
    </citation>
    <scope>NUCLEOTIDE SEQUENCE</scope>
    <source>
        <strain evidence="3">VKM B-2748</strain>
    </source>
</reference>
<reference evidence="3" key="1">
    <citation type="journal article" date="2014" name="Int. J. Syst. Evol. Microbiol.">
        <title>Complete genome sequence of Corynebacterium casei LMG S-19264T (=DSM 44701T), isolated from a smear-ripened cheese.</title>
        <authorList>
            <consortium name="US DOE Joint Genome Institute (JGI-PGF)"/>
            <person name="Walter F."/>
            <person name="Albersmeier A."/>
            <person name="Kalinowski J."/>
            <person name="Ruckert C."/>
        </authorList>
    </citation>
    <scope>NUCLEOTIDE SEQUENCE</scope>
    <source>
        <strain evidence="3">VKM B-2748</strain>
    </source>
</reference>
<gene>
    <name evidence="3" type="ORF">GCM10008174_12840</name>
</gene>
<dbReference type="GO" id="GO:0006355">
    <property type="term" value="P:regulation of DNA-templated transcription"/>
    <property type="evidence" value="ECO:0007669"/>
    <property type="project" value="InterPro"/>
</dbReference>
<accession>A0A9W6N6J9</accession>
<feature type="region of interest" description="Disordered" evidence="1">
    <location>
        <begin position="79"/>
        <end position="99"/>
    </location>
</feature>
<dbReference type="Gene3D" id="1.10.1220.10">
    <property type="entry name" value="Met repressor-like"/>
    <property type="match status" value="1"/>
</dbReference>
<dbReference type="InterPro" id="IPR013321">
    <property type="entry name" value="Arc_rbn_hlx_hlx"/>
</dbReference>
<dbReference type="AlphaFoldDB" id="A0A9W6N6J9"/>
<comment type="caution">
    <text evidence="3">The sequence shown here is derived from an EMBL/GenBank/DDBJ whole genome shotgun (WGS) entry which is preliminary data.</text>
</comment>
<dbReference type="Proteomes" id="UP001143309">
    <property type="component" value="Unassembled WGS sequence"/>
</dbReference>
<dbReference type="InterPro" id="IPR010985">
    <property type="entry name" value="Ribbon_hlx_hlx"/>
</dbReference>
<evidence type="ECO:0000313" key="4">
    <source>
        <dbReference type="Proteomes" id="UP001143309"/>
    </source>
</evidence>
<name>A0A9W6N6J9_9HYPH</name>
<dbReference type="Pfam" id="PF22513">
    <property type="entry name" value="FitA-like_RHH"/>
    <property type="match status" value="1"/>
</dbReference>
<evidence type="ECO:0000259" key="2">
    <source>
        <dbReference type="Pfam" id="PF22513"/>
    </source>
</evidence>
<protein>
    <submittedName>
        <fullName evidence="3">Plasmid stabilization protein</fullName>
    </submittedName>
</protein>
<organism evidence="3 4">
    <name type="scientific">Methylopila turkensis</name>
    <dbReference type="NCBI Taxonomy" id="1437816"/>
    <lineage>
        <taxon>Bacteria</taxon>
        <taxon>Pseudomonadati</taxon>
        <taxon>Pseudomonadota</taxon>
        <taxon>Alphaproteobacteria</taxon>
        <taxon>Hyphomicrobiales</taxon>
        <taxon>Methylopilaceae</taxon>
        <taxon>Methylopila</taxon>
    </lineage>
</organism>
<feature type="compositionally biased region" description="Basic and acidic residues" evidence="1">
    <location>
        <begin position="87"/>
        <end position="99"/>
    </location>
</feature>
<dbReference type="SUPFAM" id="SSF47598">
    <property type="entry name" value="Ribbon-helix-helix"/>
    <property type="match status" value="1"/>
</dbReference>
<evidence type="ECO:0000313" key="3">
    <source>
        <dbReference type="EMBL" id="GLK79543.1"/>
    </source>
</evidence>
<evidence type="ECO:0000256" key="1">
    <source>
        <dbReference type="SAM" id="MobiDB-lite"/>
    </source>
</evidence>
<sequence>MAVTFLTEAIMATLTVRNFDDAIKAELRVQAAERGRSMEEDVRQLLREAVERRRRAERKPYRNLAEAIAARFDPLGGVELELPSRTPLRDPPDSDDAGR</sequence>
<proteinExistence type="predicted"/>
<dbReference type="EMBL" id="BSFL01000001">
    <property type="protein sequence ID" value="GLK79543.1"/>
    <property type="molecule type" value="Genomic_DNA"/>
</dbReference>
<dbReference type="InterPro" id="IPR053853">
    <property type="entry name" value="FitA-like_RHH"/>
</dbReference>
<feature type="domain" description="Antitoxin FitA-like ribbon-helix-helix" evidence="2">
    <location>
        <begin position="12"/>
        <end position="50"/>
    </location>
</feature>